<dbReference type="RefSeq" id="WP_259057696.1">
    <property type="nucleotide sequence ID" value="NZ_JANUCT010000026.1"/>
</dbReference>
<comment type="caution">
    <text evidence="3">The sequence shown here is derived from an EMBL/GenBank/DDBJ whole genome shotgun (WGS) entry which is preliminary data.</text>
</comment>
<proteinExistence type="predicted"/>
<feature type="domain" description="Thioredoxin" evidence="2">
    <location>
        <begin position="29"/>
        <end position="175"/>
    </location>
</feature>
<dbReference type="PROSITE" id="PS51352">
    <property type="entry name" value="THIOREDOXIN_2"/>
    <property type="match status" value="1"/>
</dbReference>
<evidence type="ECO:0000256" key="1">
    <source>
        <dbReference type="SAM" id="SignalP"/>
    </source>
</evidence>
<gene>
    <name evidence="3" type="ORF">J2T55_002594</name>
</gene>
<name>A0AAE3L262_9GAMM</name>
<dbReference type="Proteomes" id="UP001204445">
    <property type="component" value="Unassembled WGS sequence"/>
</dbReference>
<keyword evidence="3" id="KW-0413">Isomerase</keyword>
<sequence>MPKSSSMGLPGGLWLAVSLLCFASAVAGNGNTPADPTLTLERLDGRHESLADTIGQGDWVIVHVWSPDCSLCVREMLDVIRFHRHHPGIPLIALTIDFPSFGYGRRESVQDYLQRQPLDFPLYLTDQAGVEELLGRRLVAIPLIAIFTPAGELVASWPGPIDAGEITTFIDQYDADTMQDELTEGF</sequence>
<dbReference type="EMBL" id="JANUCT010000026">
    <property type="protein sequence ID" value="MCS3904555.1"/>
    <property type="molecule type" value="Genomic_DNA"/>
</dbReference>
<evidence type="ECO:0000313" key="3">
    <source>
        <dbReference type="EMBL" id="MCS3904555.1"/>
    </source>
</evidence>
<dbReference type="SUPFAM" id="SSF52833">
    <property type="entry name" value="Thioredoxin-like"/>
    <property type="match status" value="1"/>
</dbReference>
<feature type="chain" id="PRO_5041994571" evidence="1">
    <location>
        <begin position="28"/>
        <end position="186"/>
    </location>
</feature>
<dbReference type="InterPro" id="IPR036249">
    <property type="entry name" value="Thioredoxin-like_sf"/>
</dbReference>
<dbReference type="GO" id="GO:0016853">
    <property type="term" value="F:isomerase activity"/>
    <property type="evidence" value="ECO:0007669"/>
    <property type="project" value="UniProtKB-KW"/>
</dbReference>
<dbReference type="InterPro" id="IPR013766">
    <property type="entry name" value="Thioredoxin_domain"/>
</dbReference>
<evidence type="ECO:0000259" key="2">
    <source>
        <dbReference type="PROSITE" id="PS51352"/>
    </source>
</evidence>
<accession>A0AAE3L262</accession>
<feature type="signal peptide" evidence="1">
    <location>
        <begin position="1"/>
        <end position="27"/>
    </location>
</feature>
<protein>
    <submittedName>
        <fullName evidence="3">Thiol-disulfide isomerase/thioredoxin</fullName>
    </submittedName>
</protein>
<organism evidence="3 4">
    <name type="scientific">Methylohalomonas lacus</name>
    <dbReference type="NCBI Taxonomy" id="398773"/>
    <lineage>
        <taxon>Bacteria</taxon>
        <taxon>Pseudomonadati</taxon>
        <taxon>Pseudomonadota</taxon>
        <taxon>Gammaproteobacteria</taxon>
        <taxon>Methylohalomonadales</taxon>
        <taxon>Methylohalomonadaceae</taxon>
        <taxon>Methylohalomonas</taxon>
    </lineage>
</organism>
<keyword evidence="4" id="KW-1185">Reference proteome</keyword>
<dbReference type="CDD" id="cd02966">
    <property type="entry name" value="TlpA_like_family"/>
    <property type="match status" value="1"/>
</dbReference>
<dbReference type="AlphaFoldDB" id="A0AAE3L262"/>
<evidence type="ECO:0000313" key="4">
    <source>
        <dbReference type="Proteomes" id="UP001204445"/>
    </source>
</evidence>
<dbReference type="Gene3D" id="3.40.30.10">
    <property type="entry name" value="Glutaredoxin"/>
    <property type="match status" value="1"/>
</dbReference>
<reference evidence="3" key="1">
    <citation type="submission" date="2022-08" db="EMBL/GenBank/DDBJ databases">
        <title>Genomic Encyclopedia of Type Strains, Phase III (KMG-III): the genomes of soil and plant-associated and newly described type strains.</title>
        <authorList>
            <person name="Whitman W."/>
        </authorList>
    </citation>
    <scope>NUCLEOTIDE SEQUENCE</scope>
    <source>
        <strain evidence="3">HMT 1</strain>
    </source>
</reference>
<keyword evidence="1" id="KW-0732">Signal</keyword>